<accession>A0A2N1J2C7</accession>
<dbReference type="InterPro" id="IPR005066">
    <property type="entry name" value="MoCF_OxRdtse_dimer"/>
</dbReference>
<evidence type="ECO:0000259" key="6">
    <source>
        <dbReference type="Pfam" id="PF03404"/>
    </source>
</evidence>
<dbReference type="PANTHER" id="PTHR19372:SF7">
    <property type="entry name" value="SULFITE OXIDASE, MITOCHONDRIAL"/>
    <property type="match status" value="1"/>
</dbReference>
<dbReference type="PRINTS" id="PR00407">
    <property type="entry name" value="EUMOPTERIN"/>
</dbReference>
<dbReference type="Pfam" id="PF03404">
    <property type="entry name" value="Mo-co_dimer"/>
    <property type="match status" value="1"/>
</dbReference>
<dbReference type="InterPro" id="IPR030835">
    <property type="entry name" value="Sulfite_DH_SoxC"/>
</dbReference>
<dbReference type="GO" id="GO:0008482">
    <property type="term" value="F:sulfite oxidase activity"/>
    <property type="evidence" value="ECO:0007669"/>
    <property type="project" value="TreeGrafter"/>
</dbReference>
<keyword evidence="4" id="KW-0560">Oxidoreductase</keyword>
<dbReference type="GO" id="GO:0006790">
    <property type="term" value="P:sulfur compound metabolic process"/>
    <property type="evidence" value="ECO:0007669"/>
    <property type="project" value="TreeGrafter"/>
</dbReference>
<evidence type="ECO:0000313" key="7">
    <source>
        <dbReference type="EMBL" id="PKI80709.1"/>
    </source>
</evidence>
<dbReference type="RefSeq" id="WP_101184897.1">
    <property type="nucleotide sequence ID" value="NZ_CP031218.1"/>
</dbReference>
<dbReference type="SUPFAM" id="SSF56524">
    <property type="entry name" value="Oxidoreductase molybdopterin-binding domain"/>
    <property type="match status" value="1"/>
</dbReference>
<protein>
    <submittedName>
        <fullName evidence="7">Sulfite dehydrogenase</fullName>
    </submittedName>
</protein>
<dbReference type="InterPro" id="IPR008335">
    <property type="entry name" value="Mopterin_OxRdtase_euk"/>
</dbReference>
<keyword evidence="2" id="KW-0500">Molybdenum</keyword>
<dbReference type="SUPFAM" id="SSF81296">
    <property type="entry name" value="E set domains"/>
    <property type="match status" value="1"/>
</dbReference>
<dbReference type="InterPro" id="IPR036374">
    <property type="entry name" value="OxRdtase_Mopterin-bd_sf"/>
</dbReference>
<dbReference type="NCBIfam" id="TIGR04555">
    <property type="entry name" value="sulfite_DH_soxC"/>
    <property type="match status" value="1"/>
</dbReference>
<dbReference type="OrthoDB" id="9778777at2"/>
<feature type="domain" description="Oxidoreductase molybdopterin-binding" evidence="5">
    <location>
        <begin position="120"/>
        <end position="282"/>
    </location>
</feature>
<dbReference type="FunFam" id="3.90.420.10:FF:000006">
    <property type="entry name" value="Sulfur dehydrogenase subunit SoxC"/>
    <property type="match status" value="1"/>
</dbReference>
<dbReference type="AlphaFoldDB" id="A0A2N1J2C7"/>
<dbReference type="Pfam" id="PF00174">
    <property type="entry name" value="Oxidored_molyb"/>
    <property type="match status" value="1"/>
</dbReference>
<dbReference type="Gene3D" id="3.90.420.10">
    <property type="entry name" value="Oxidoreductase, molybdopterin-binding domain"/>
    <property type="match status" value="1"/>
</dbReference>
<dbReference type="Proteomes" id="UP000233248">
    <property type="component" value="Unassembled WGS sequence"/>
</dbReference>
<evidence type="ECO:0000256" key="1">
    <source>
        <dbReference type="ARBA" id="ARBA00001924"/>
    </source>
</evidence>
<dbReference type="GO" id="GO:0020037">
    <property type="term" value="F:heme binding"/>
    <property type="evidence" value="ECO:0007669"/>
    <property type="project" value="TreeGrafter"/>
</dbReference>
<reference evidence="7 8" key="1">
    <citation type="submission" date="2017-09" db="EMBL/GenBank/DDBJ databases">
        <title>Genomics of the genus Arcobacter.</title>
        <authorList>
            <person name="Perez-Cataluna A."/>
            <person name="Figueras M.J."/>
            <person name="Salas-Masso N."/>
        </authorList>
    </citation>
    <scope>NUCLEOTIDE SEQUENCE [LARGE SCALE GENOMIC DNA]</scope>
    <source>
        <strain evidence="7 8">DSM 18005</strain>
    </source>
</reference>
<sequence length="441" mass="49778">MKNSKVVKKSSEVKESSRRDFFKKSILYSASAIGASSFLAPTSLKANEKEIMHEAPWGTKLGDPVNKNLYGLPSVYEHNNIRRTHDLLSSGDAYASISMCPIHESEGIITPNGLFFTRNHGGTAQVDPNKWRLMIHGKVKKPIVLTLDELKKYPSETRIHFIECPANGSPEWRGPQFNSLQFMKGMMSSAQWTGVMLKTILKDIGLEKDAVWMLAEGSDNASNPRTIPVEKALDDVMIVWAQNGEALRPEQGYPVRLIVPGWEGNLNTKWLRRLEFSNKPWHSKEETSKYTMLQESGKAIRYFWVNEVNSVITSPCPEKPWTHLKKGELVEIEGLAWSGRGTIKHVDISLDGGDNWVEAELKGLVLPKSWTRFSYIIKWEGKPLLLASRATDDVGHTQPTIDEETSKVGVESVYHRNAIVTWEITKKGECNNVQIRKHKKA</sequence>
<dbReference type="InterPro" id="IPR014756">
    <property type="entry name" value="Ig_E-set"/>
</dbReference>
<dbReference type="EMBL" id="NXIF01000029">
    <property type="protein sequence ID" value="PKI80709.1"/>
    <property type="molecule type" value="Genomic_DNA"/>
</dbReference>
<organism evidence="7 8">
    <name type="scientific">Malaciobacter halophilus</name>
    <dbReference type="NCBI Taxonomy" id="197482"/>
    <lineage>
        <taxon>Bacteria</taxon>
        <taxon>Pseudomonadati</taxon>
        <taxon>Campylobacterota</taxon>
        <taxon>Epsilonproteobacteria</taxon>
        <taxon>Campylobacterales</taxon>
        <taxon>Arcobacteraceae</taxon>
        <taxon>Malaciobacter</taxon>
    </lineage>
</organism>
<dbReference type="GO" id="GO:0043546">
    <property type="term" value="F:molybdopterin cofactor binding"/>
    <property type="evidence" value="ECO:0007669"/>
    <property type="project" value="TreeGrafter"/>
</dbReference>
<feature type="domain" description="Moybdenum cofactor oxidoreductase dimerisation" evidence="6">
    <location>
        <begin position="306"/>
        <end position="420"/>
    </location>
</feature>
<keyword evidence="3" id="KW-0479">Metal-binding</keyword>
<dbReference type="Gene3D" id="2.60.40.650">
    <property type="match status" value="1"/>
</dbReference>
<evidence type="ECO:0000259" key="5">
    <source>
        <dbReference type="Pfam" id="PF00174"/>
    </source>
</evidence>
<evidence type="ECO:0000256" key="2">
    <source>
        <dbReference type="ARBA" id="ARBA00022505"/>
    </source>
</evidence>
<evidence type="ECO:0000313" key="8">
    <source>
        <dbReference type="Proteomes" id="UP000233248"/>
    </source>
</evidence>
<comment type="cofactor">
    <cofactor evidence="1">
        <name>Mo-molybdopterin</name>
        <dbReference type="ChEBI" id="CHEBI:71302"/>
    </cofactor>
</comment>
<evidence type="ECO:0000256" key="3">
    <source>
        <dbReference type="ARBA" id="ARBA00022723"/>
    </source>
</evidence>
<proteinExistence type="predicted"/>
<name>A0A2N1J2C7_9BACT</name>
<dbReference type="InterPro" id="IPR000572">
    <property type="entry name" value="OxRdtase_Mopterin-bd_dom"/>
</dbReference>
<dbReference type="KEGG" id="ahs:AHALO_0635"/>
<dbReference type="PANTHER" id="PTHR19372">
    <property type="entry name" value="SULFITE REDUCTASE"/>
    <property type="match status" value="1"/>
</dbReference>
<comment type="caution">
    <text evidence="7">The sequence shown here is derived from an EMBL/GenBank/DDBJ whole genome shotgun (WGS) entry which is preliminary data.</text>
</comment>
<dbReference type="GO" id="GO:0030151">
    <property type="term" value="F:molybdenum ion binding"/>
    <property type="evidence" value="ECO:0007669"/>
    <property type="project" value="InterPro"/>
</dbReference>
<gene>
    <name evidence="7" type="primary">soxC</name>
    <name evidence="7" type="ORF">CP960_07995</name>
</gene>
<evidence type="ECO:0000256" key="4">
    <source>
        <dbReference type="ARBA" id="ARBA00023002"/>
    </source>
</evidence>
<keyword evidence="8" id="KW-1185">Reference proteome</keyword>